<feature type="compositionally biased region" description="Basic and acidic residues" evidence="1">
    <location>
        <begin position="105"/>
        <end position="115"/>
    </location>
</feature>
<feature type="region of interest" description="Disordered" evidence="1">
    <location>
        <begin position="97"/>
        <end position="124"/>
    </location>
</feature>
<evidence type="ECO:0000256" key="1">
    <source>
        <dbReference type="SAM" id="MobiDB-lite"/>
    </source>
</evidence>
<feature type="compositionally biased region" description="Low complexity" evidence="1">
    <location>
        <begin position="1"/>
        <end position="14"/>
    </location>
</feature>
<dbReference type="EMBL" id="HBUF01024144">
    <property type="protein sequence ID" value="CAG6612248.1"/>
    <property type="molecule type" value="Transcribed_RNA"/>
</dbReference>
<accession>A0A8D8LND6</accession>
<feature type="region of interest" description="Disordered" evidence="1">
    <location>
        <begin position="1"/>
        <end position="25"/>
    </location>
</feature>
<proteinExistence type="predicted"/>
<feature type="compositionally biased region" description="Basic residues" evidence="1">
    <location>
        <begin position="15"/>
        <end position="25"/>
    </location>
</feature>
<sequence length="124" mass="14476">MLTDTTHKTTTPVTKKTKKKSRRKSVVPLFKFSPVPSNNNNIPRFVQDLRLSSVSSVPTAANSPLVIRIKFSIRPKRSTFLCKRVDLLRSPRNKYRWETVSGSNKGREERRGRIRDLKRKKNRR</sequence>
<dbReference type="AlphaFoldDB" id="A0A8D8LND6"/>
<evidence type="ECO:0000313" key="2">
    <source>
        <dbReference type="EMBL" id="CAG6612251.1"/>
    </source>
</evidence>
<dbReference type="EMBL" id="HBUF01024145">
    <property type="protein sequence ID" value="CAG6612251.1"/>
    <property type="molecule type" value="Transcribed_RNA"/>
</dbReference>
<organism evidence="2">
    <name type="scientific">Cacopsylla melanoneura</name>
    <dbReference type="NCBI Taxonomy" id="428564"/>
    <lineage>
        <taxon>Eukaryota</taxon>
        <taxon>Metazoa</taxon>
        <taxon>Ecdysozoa</taxon>
        <taxon>Arthropoda</taxon>
        <taxon>Hexapoda</taxon>
        <taxon>Insecta</taxon>
        <taxon>Pterygota</taxon>
        <taxon>Neoptera</taxon>
        <taxon>Paraneoptera</taxon>
        <taxon>Hemiptera</taxon>
        <taxon>Sternorrhyncha</taxon>
        <taxon>Psylloidea</taxon>
        <taxon>Psyllidae</taxon>
        <taxon>Psyllinae</taxon>
        <taxon>Cacopsylla</taxon>
    </lineage>
</organism>
<dbReference type="EMBL" id="HBUF01359266">
    <property type="protein sequence ID" value="CAG6719705.1"/>
    <property type="molecule type" value="Transcribed_RNA"/>
</dbReference>
<dbReference type="EMBL" id="HBUF01359267">
    <property type="protein sequence ID" value="CAG6719709.1"/>
    <property type="molecule type" value="Transcribed_RNA"/>
</dbReference>
<protein>
    <submittedName>
        <fullName evidence="2">Uncharacterized protein</fullName>
    </submittedName>
</protein>
<dbReference type="EMBL" id="HBUF01024146">
    <property type="protein sequence ID" value="CAG6612254.1"/>
    <property type="molecule type" value="Transcribed_RNA"/>
</dbReference>
<reference evidence="2" key="1">
    <citation type="submission" date="2021-05" db="EMBL/GenBank/DDBJ databases">
        <authorList>
            <person name="Alioto T."/>
            <person name="Alioto T."/>
            <person name="Gomez Garrido J."/>
        </authorList>
    </citation>
    <scope>NUCLEOTIDE SEQUENCE</scope>
</reference>
<name>A0A8D8LND6_9HEMI</name>